<dbReference type="GO" id="GO:0016020">
    <property type="term" value="C:membrane"/>
    <property type="evidence" value="ECO:0007669"/>
    <property type="project" value="UniProtKB-UniRule"/>
</dbReference>
<feature type="transmembrane region" description="Helical" evidence="6">
    <location>
        <begin position="50"/>
        <end position="73"/>
    </location>
</feature>
<dbReference type="Pfam" id="PF02487">
    <property type="entry name" value="CLN3"/>
    <property type="match status" value="1"/>
</dbReference>
<dbReference type="InterPro" id="IPR003492">
    <property type="entry name" value="Battenin_disease_Cln3"/>
</dbReference>
<feature type="transmembrane region" description="Helical" evidence="6">
    <location>
        <begin position="85"/>
        <end position="115"/>
    </location>
</feature>
<dbReference type="Proteomes" id="UP001295684">
    <property type="component" value="Unassembled WGS sequence"/>
</dbReference>
<feature type="transmembrane region" description="Helical" evidence="6">
    <location>
        <begin position="162"/>
        <end position="183"/>
    </location>
</feature>
<feature type="transmembrane region" description="Helical" evidence="6">
    <location>
        <begin position="371"/>
        <end position="394"/>
    </location>
</feature>
<feature type="transmembrane region" description="Helical" evidence="6">
    <location>
        <begin position="310"/>
        <end position="329"/>
    </location>
</feature>
<evidence type="ECO:0008006" key="9">
    <source>
        <dbReference type="Google" id="ProtNLM"/>
    </source>
</evidence>
<evidence type="ECO:0000313" key="8">
    <source>
        <dbReference type="Proteomes" id="UP001295684"/>
    </source>
</evidence>
<sequence>MDDDTPSCMSPSTQAKLQFTIQGLINSFGFFLLLSSSESIALFFGQKNLVPMLTFSASFGNVVILFINAIWLVKYSPRLRLLCNATFMFIGYAIITIGCFINFYFVIFGALFVGIGSAWGQVIHYGFIRRFPSEYVGPFSSGTGMCGLFSSMLYMILNDYGVADWVIFACLMPLAIIYAFNFLELHNLYENSRSFNYLLSEMTNSNEWSEDLSQDYKDSEEDKVETKNQTVWQAYWIDPWNHPLIFLLYFFEYIIITCFFDRLAQLRNSFESDVYLERNLYTVSQFLYQVGVLTARSTLYCYKSKATGKISIVMFILCIVYFGFALWYVDVDRYILLILALFTGLFGGWGYLFSYYRVLDDSRVTKENREILINYLAVCADFGSFIATGLATIISNTILEV</sequence>
<evidence type="ECO:0000256" key="5">
    <source>
        <dbReference type="ARBA" id="ARBA00023136"/>
    </source>
</evidence>
<evidence type="ECO:0000313" key="7">
    <source>
        <dbReference type="EMBL" id="CAI2371529.1"/>
    </source>
</evidence>
<dbReference type="PRINTS" id="PR01315">
    <property type="entry name" value="BATTENIN"/>
</dbReference>
<evidence type="ECO:0000256" key="6">
    <source>
        <dbReference type="RuleBase" id="RU361113"/>
    </source>
</evidence>
<keyword evidence="3 6" id="KW-0812">Transmembrane</keyword>
<organism evidence="7 8">
    <name type="scientific">Euplotes crassus</name>
    <dbReference type="NCBI Taxonomy" id="5936"/>
    <lineage>
        <taxon>Eukaryota</taxon>
        <taxon>Sar</taxon>
        <taxon>Alveolata</taxon>
        <taxon>Ciliophora</taxon>
        <taxon>Intramacronucleata</taxon>
        <taxon>Spirotrichea</taxon>
        <taxon>Hypotrichia</taxon>
        <taxon>Euplotida</taxon>
        <taxon>Euplotidae</taxon>
        <taxon>Moneuplotes</taxon>
    </lineage>
</organism>
<proteinExistence type="inferred from homology"/>
<dbReference type="PANTHER" id="PTHR10981">
    <property type="entry name" value="BATTENIN"/>
    <property type="match status" value="1"/>
</dbReference>
<evidence type="ECO:0000256" key="3">
    <source>
        <dbReference type="ARBA" id="ARBA00022692"/>
    </source>
</evidence>
<feature type="transmembrane region" description="Helical" evidence="6">
    <location>
        <begin position="240"/>
        <end position="260"/>
    </location>
</feature>
<keyword evidence="5 6" id="KW-0472">Membrane</keyword>
<dbReference type="InterPro" id="IPR036259">
    <property type="entry name" value="MFS_trans_sf"/>
</dbReference>
<comment type="caution">
    <text evidence="7">The sequence shown here is derived from an EMBL/GenBank/DDBJ whole genome shotgun (WGS) entry which is preliminary data.</text>
</comment>
<dbReference type="PANTHER" id="PTHR10981:SF7">
    <property type="entry name" value="BATTENIN"/>
    <property type="match status" value="1"/>
</dbReference>
<comment type="similarity">
    <text evidence="2 6">Belongs to the battenin family.</text>
</comment>
<evidence type="ECO:0000256" key="2">
    <source>
        <dbReference type="ARBA" id="ARBA00007467"/>
    </source>
</evidence>
<feature type="transmembrane region" description="Helical" evidence="6">
    <location>
        <begin position="335"/>
        <end position="359"/>
    </location>
</feature>
<evidence type="ECO:0000256" key="1">
    <source>
        <dbReference type="ARBA" id="ARBA00004127"/>
    </source>
</evidence>
<keyword evidence="4 6" id="KW-1133">Transmembrane helix</keyword>
<protein>
    <recommendedName>
        <fullName evidence="9">Battenin</fullName>
    </recommendedName>
</protein>
<dbReference type="AlphaFoldDB" id="A0AAD1XCT4"/>
<dbReference type="GO" id="GO:0005773">
    <property type="term" value="C:vacuole"/>
    <property type="evidence" value="ECO:0007669"/>
    <property type="project" value="UniProtKB-ARBA"/>
</dbReference>
<gene>
    <name evidence="7" type="ORF">ECRASSUSDP1_LOCUS12853</name>
</gene>
<comment type="subcellular location">
    <subcellularLocation>
        <location evidence="1">Endomembrane system</location>
        <topology evidence="1">Multi-pass membrane protein</topology>
    </subcellularLocation>
</comment>
<keyword evidence="8" id="KW-1185">Reference proteome</keyword>
<feature type="transmembrane region" description="Helical" evidence="6">
    <location>
        <begin position="24"/>
        <end position="44"/>
    </location>
</feature>
<accession>A0AAD1XCT4</accession>
<reference evidence="7" key="1">
    <citation type="submission" date="2023-07" db="EMBL/GenBank/DDBJ databases">
        <authorList>
            <consortium name="AG Swart"/>
            <person name="Singh M."/>
            <person name="Singh A."/>
            <person name="Seah K."/>
            <person name="Emmerich C."/>
        </authorList>
    </citation>
    <scope>NUCLEOTIDE SEQUENCE</scope>
    <source>
        <strain evidence="7">DP1</strain>
    </source>
</reference>
<dbReference type="GO" id="GO:0012505">
    <property type="term" value="C:endomembrane system"/>
    <property type="evidence" value="ECO:0007669"/>
    <property type="project" value="UniProtKB-SubCell"/>
</dbReference>
<dbReference type="EMBL" id="CAMPGE010012770">
    <property type="protein sequence ID" value="CAI2371529.1"/>
    <property type="molecule type" value="Genomic_DNA"/>
</dbReference>
<feature type="transmembrane region" description="Helical" evidence="6">
    <location>
        <begin position="135"/>
        <end position="155"/>
    </location>
</feature>
<evidence type="ECO:0000256" key="4">
    <source>
        <dbReference type="ARBA" id="ARBA00022989"/>
    </source>
</evidence>
<dbReference type="SUPFAM" id="SSF103473">
    <property type="entry name" value="MFS general substrate transporter"/>
    <property type="match status" value="1"/>
</dbReference>
<name>A0AAD1XCT4_EUPCR</name>